<keyword evidence="2" id="KW-1185">Reference proteome</keyword>
<organism evidence="1 2">
    <name type="scientific">Ohtaekwangia koreensis</name>
    <dbReference type="NCBI Taxonomy" id="688867"/>
    <lineage>
        <taxon>Bacteria</taxon>
        <taxon>Pseudomonadati</taxon>
        <taxon>Bacteroidota</taxon>
        <taxon>Cytophagia</taxon>
        <taxon>Cytophagales</taxon>
        <taxon>Fulvivirgaceae</taxon>
        <taxon>Ohtaekwangia</taxon>
    </lineage>
</organism>
<dbReference type="OrthoDB" id="979136at2"/>
<dbReference type="STRING" id="688867.SAMN05660236_3937"/>
<dbReference type="AlphaFoldDB" id="A0A1T5LZR4"/>
<sequence>MRTVKTFNGIRKIEDWDMNLVPLQVREILQEARKSLIERLFSDKGLEEYIQHRFNVKVAPQKALQIKSKLIELQHSGINLERYRSAFQTVLEKENSHIDSAIFFAEIDQHIQLCLREVQLEFDPLETFRIDHINLVQNTRQMLISKILTETGLKNFVKGQYYEELEDREKMHYLIDELRDYFFTKRTDYGQMLHFIEVNHMDMIEGSKQLFKNEVIEILDKHFESKQG</sequence>
<protein>
    <submittedName>
        <fullName evidence="1">Uncharacterized protein</fullName>
    </submittedName>
</protein>
<evidence type="ECO:0000313" key="1">
    <source>
        <dbReference type="EMBL" id="SKC81375.1"/>
    </source>
</evidence>
<dbReference type="Proteomes" id="UP000190961">
    <property type="component" value="Unassembled WGS sequence"/>
</dbReference>
<name>A0A1T5LZR4_9BACT</name>
<accession>A0A1T5LZR4</accession>
<dbReference type="EMBL" id="FUZU01000003">
    <property type="protein sequence ID" value="SKC81375.1"/>
    <property type="molecule type" value="Genomic_DNA"/>
</dbReference>
<evidence type="ECO:0000313" key="2">
    <source>
        <dbReference type="Proteomes" id="UP000190961"/>
    </source>
</evidence>
<reference evidence="1 2" key="1">
    <citation type="submission" date="2017-02" db="EMBL/GenBank/DDBJ databases">
        <authorList>
            <person name="Peterson S.W."/>
        </authorList>
    </citation>
    <scope>NUCLEOTIDE SEQUENCE [LARGE SCALE GENOMIC DNA]</scope>
    <source>
        <strain evidence="1 2">DSM 25262</strain>
    </source>
</reference>
<proteinExistence type="predicted"/>
<dbReference type="RefSeq" id="WP_079688512.1">
    <property type="nucleotide sequence ID" value="NZ_FUZU01000003.1"/>
</dbReference>
<gene>
    <name evidence="1" type="ORF">SAMN05660236_3937</name>
</gene>